<feature type="transmembrane region" description="Helical" evidence="7">
    <location>
        <begin position="25"/>
        <end position="51"/>
    </location>
</feature>
<dbReference type="PROSITE" id="PS50928">
    <property type="entry name" value="ABC_TM1"/>
    <property type="match status" value="1"/>
</dbReference>
<accession>A0A2R4MG38</accession>
<feature type="transmembrane region" description="Helical" evidence="7">
    <location>
        <begin position="88"/>
        <end position="109"/>
    </location>
</feature>
<keyword evidence="4 7" id="KW-0812">Transmembrane</keyword>
<feature type="transmembrane region" description="Helical" evidence="7">
    <location>
        <begin position="121"/>
        <end position="141"/>
    </location>
</feature>
<evidence type="ECO:0000256" key="6">
    <source>
        <dbReference type="ARBA" id="ARBA00023136"/>
    </source>
</evidence>
<dbReference type="CDD" id="cd06261">
    <property type="entry name" value="TM_PBP2"/>
    <property type="match status" value="1"/>
</dbReference>
<dbReference type="InterPro" id="IPR035906">
    <property type="entry name" value="MetI-like_sf"/>
</dbReference>
<sequence>MSKNQKLSAEEHRILKRRFKRRQNLIAFAFLAPNLVFFAGFLLIPIVVLFWQTFHSGGVMSPMKFVGLENWHRTFIDPLVLKSIKNTIVYSFIAIPVVFVLAMVVALSMRVAKFGQNLFKSIIYFPTLQPMLVAALMWTFVLHPDFGALNLLIRVFTGTPINFLGDPNLALPTIAMVEVWKGLGFWALLFFAGLTSLPTELFQAAELDGAGPFRRFWQHALPLMKPTFFFSVIFATIVNLQLFDSVFVLTDGGPVNSTATATWYVYRSLFTFNEPGFGATLAFVLVIVVLVLTAIQMTLLKEGH</sequence>
<evidence type="ECO:0000256" key="5">
    <source>
        <dbReference type="ARBA" id="ARBA00022989"/>
    </source>
</evidence>
<dbReference type="GO" id="GO:0055085">
    <property type="term" value="P:transmembrane transport"/>
    <property type="evidence" value="ECO:0007669"/>
    <property type="project" value="InterPro"/>
</dbReference>
<gene>
    <name evidence="9" type="ORF">MXMO3_02412</name>
</gene>
<evidence type="ECO:0000256" key="7">
    <source>
        <dbReference type="RuleBase" id="RU363032"/>
    </source>
</evidence>
<protein>
    <submittedName>
        <fullName evidence="9">Sn-glycerol-3-phosphate transport system permease protein UgpA</fullName>
    </submittedName>
</protein>
<feature type="transmembrane region" description="Helical" evidence="7">
    <location>
        <begin position="183"/>
        <end position="202"/>
    </location>
</feature>
<comment type="subcellular location">
    <subcellularLocation>
        <location evidence="1 7">Cell membrane</location>
        <topology evidence="1 7">Multi-pass membrane protein</topology>
    </subcellularLocation>
</comment>
<dbReference type="KEGG" id="mmyr:MXMO3_02412"/>
<keyword evidence="10" id="KW-1185">Reference proteome</keyword>
<organism evidence="9 10">
    <name type="scientific">Maritalea myrionectae</name>
    <dbReference type="NCBI Taxonomy" id="454601"/>
    <lineage>
        <taxon>Bacteria</taxon>
        <taxon>Pseudomonadati</taxon>
        <taxon>Pseudomonadota</taxon>
        <taxon>Alphaproteobacteria</taxon>
        <taxon>Hyphomicrobiales</taxon>
        <taxon>Devosiaceae</taxon>
        <taxon>Maritalea</taxon>
    </lineage>
</organism>
<keyword evidence="2 7" id="KW-0813">Transport</keyword>
<dbReference type="GO" id="GO:0005886">
    <property type="term" value="C:plasma membrane"/>
    <property type="evidence" value="ECO:0007669"/>
    <property type="project" value="UniProtKB-SubCell"/>
</dbReference>
<dbReference type="PANTHER" id="PTHR30193:SF37">
    <property type="entry name" value="INNER MEMBRANE ABC TRANSPORTER PERMEASE PROTEIN YCJO"/>
    <property type="match status" value="1"/>
</dbReference>
<evidence type="ECO:0000259" key="8">
    <source>
        <dbReference type="PROSITE" id="PS50928"/>
    </source>
</evidence>
<feature type="transmembrane region" description="Helical" evidence="7">
    <location>
        <begin position="223"/>
        <end position="243"/>
    </location>
</feature>
<dbReference type="InterPro" id="IPR051393">
    <property type="entry name" value="ABC_transporter_permease"/>
</dbReference>
<dbReference type="AlphaFoldDB" id="A0A2R4MG38"/>
<keyword evidence="3" id="KW-1003">Cell membrane</keyword>
<dbReference type="Pfam" id="PF00528">
    <property type="entry name" value="BPD_transp_1"/>
    <property type="match status" value="1"/>
</dbReference>
<comment type="similarity">
    <text evidence="7">Belongs to the binding-protein-dependent transport system permease family.</text>
</comment>
<reference evidence="9 10" key="1">
    <citation type="submission" date="2017-05" db="EMBL/GenBank/DDBJ databases">
        <title>Genome Analysis of Maritalea myrionectae HL2708#5.</title>
        <authorList>
            <consortium name="Cotde Inc.-PKNU"/>
            <person name="Jang D."/>
            <person name="Oh H.-M."/>
        </authorList>
    </citation>
    <scope>NUCLEOTIDE SEQUENCE [LARGE SCALE GENOMIC DNA]</scope>
    <source>
        <strain evidence="9 10">HL2708#5</strain>
    </source>
</reference>
<dbReference type="PANTHER" id="PTHR30193">
    <property type="entry name" value="ABC TRANSPORTER PERMEASE PROTEIN"/>
    <property type="match status" value="1"/>
</dbReference>
<dbReference type="Gene3D" id="1.10.3720.10">
    <property type="entry name" value="MetI-like"/>
    <property type="match status" value="1"/>
</dbReference>
<dbReference type="RefSeq" id="WP_117396023.1">
    <property type="nucleotide sequence ID" value="NZ_CP021330.1"/>
</dbReference>
<name>A0A2R4MG38_9HYPH</name>
<evidence type="ECO:0000256" key="1">
    <source>
        <dbReference type="ARBA" id="ARBA00004651"/>
    </source>
</evidence>
<evidence type="ECO:0000313" key="10">
    <source>
        <dbReference type="Proteomes" id="UP000258927"/>
    </source>
</evidence>
<keyword evidence="5 7" id="KW-1133">Transmembrane helix</keyword>
<keyword evidence="6 7" id="KW-0472">Membrane</keyword>
<feature type="transmembrane region" description="Helical" evidence="7">
    <location>
        <begin position="277"/>
        <end position="300"/>
    </location>
</feature>
<evidence type="ECO:0000256" key="4">
    <source>
        <dbReference type="ARBA" id="ARBA00022692"/>
    </source>
</evidence>
<dbReference type="EMBL" id="CP021330">
    <property type="protein sequence ID" value="AVX04925.1"/>
    <property type="molecule type" value="Genomic_DNA"/>
</dbReference>
<dbReference type="InterPro" id="IPR000515">
    <property type="entry name" value="MetI-like"/>
</dbReference>
<evidence type="ECO:0000256" key="2">
    <source>
        <dbReference type="ARBA" id="ARBA00022448"/>
    </source>
</evidence>
<dbReference type="Proteomes" id="UP000258927">
    <property type="component" value="Chromosome"/>
</dbReference>
<feature type="domain" description="ABC transmembrane type-1" evidence="8">
    <location>
        <begin position="84"/>
        <end position="296"/>
    </location>
</feature>
<evidence type="ECO:0000313" key="9">
    <source>
        <dbReference type="EMBL" id="AVX04925.1"/>
    </source>
</evidence>
<evidence type="ECO:0000256" key="3">
    <source>
        <dbReference type="ARBA" id="ARBA00022475"/>
    </source>
</evidence>
<dbReference type="SUPFAM" id="SSF161098">
    <property type="entry name" value="MetI-like"/>
    <property type="match status" value="1"/>
</dbReference>
<proteinExistence type="inferred from homology"/>